<gene>
    <name evidence="1" type="ORF">NP493_132g07019</name>
</gene>
<proteinExistence type="predicted"/>
<reference evidence="1" key="1">
    <citation type="journal article" date="2023" name="Mol. Biol. Evol.">
        <title>Third-Generation Sequencing Reveals the Adaptive Role of the Epigenome in Three Deep-Sea Polychaetes.</title>
        <authorList>
            <person name="Perez M."/>
            <person name="Aroh O."/>
            <person name="Sun Y."/>
            <person name="Lan Y."/>
            <person name="Juniper S.K."/>
            <person name="Young C.R."/>
            <person name="Angers B."/>
            <person name="Qian P.Y."/>
        </authorList>
    </citation>
    <scope>NUCLEOTIDE SEQUENCE</scope>
    <source>
        <strain evidence="1">R07B-5</strain>
    </source>
</reference>
<dbReference type="Proteomes" id="UP001209878">
    <property type="component" value="Unassembled WGS sequence"/>
</dbReference>
<dbReference type="PANTHER" id="PTHR45739">
    <property type="entry name" value="MATRIX PROTEIN, PUTATIVE-RELATED"/>
    <property type="match status" value="1"/>
</dbReference>
<protein>
    <submittedName>
        <fullName evidence="1">Uncharacterized protein</fullName>
    </submittedName>
</protein>
<sequence length="104" mass="12103">MVPIEIIPVDNYIPRLKHNKAATSLSLYEGIGLGFLFTRQYMMAEDRDSPNDKLVYVITRPPKLGYFINGDEDQGKEEMMPWKIRVGGMRRRNTRGRRNEGEKD</sequence>
<dbReference type="PANTHER" id="PTHR45739:SF8">
    <property type="entry name" value="FRAS1-RELATED EXTRACELLULAR MATRIX PROTEIN 1"/>
    <property type="match status" value="1"/>
</dbReference>
<dbReference type="EMBL" id="JAODUO010000132">
    <property type="protein sequence ID" value="KAK2188456.1"/>
    <property type="molecule type" value="Genomic_DNA"/>
</dbReference>
<dbReference type="InterPro" id="IPR051561">
    <property type="entry name" value="FRAS1_ECM"/>
</dbReference>
<accession>A0AAD9P5M7</accession>
<evidence type="ECO:0000313" key="1">
    <source>
        <dbReference type="EMBL" id="KAK2188456.1"/>
    </source>
</evidence>
<keyword evidence="2" id="KW-1185">Reference proteome</keyword>
<organism evidence="1 2">
    <name type="scientific">Ridgeia piscesae</name>
    <name type="common">Tubeworm</name>
    <dbReference type="NCBI Taxonomy" id="27915"/>
    <lineage>
        <taxon>Eukaryota</taxon>
        <taxon>Metazoa</taxon>
        <taxon>Spiralia</taxon>
        <taxon>Lophotrochozoa</taxon>
        <taxon>Annelida</taxon>
        <taxon>Polychaeta</taxon>
        <taxon>Sedentaria</taxon>
        <taxon>Canalipalpata</taxon>
        <taxon>Sabellida</taxon>
        <taxon>Siboglinidae</taxon>
        <taxon>Ridgeia</taxon>
    </lineage>
</organism>
<comment type="caution">
    <text evidence="1">The sequence shown here is derived from an EMBL/GenBank/DDBJ whole genome shotgun (WGS) entry which is preliminary data.</text>
</comment>
<dbReference type="GO" id="GO:0009653">
    <property type="term" value="P:anatomical structure morphogenesis"/>
    <property type="evidence" value="ECO:0007669"/>
    <property type="project" value="TreeGrafter"/>
</dbReference>
<name>A0AAD9P5M7_RIDPI</name>
<dbReference type="AlphaFoldDB" id="A0AAD9P5M7"/>
<evidence type="ECO:0000313" key="2">
    <source>
        <dbReference type="Proteomes" id="UP001209878"/>
    </source>
</evidence>